<reference evidence="6" key="1">
    <citation type="journal article" date="2020" name="Microorganisms">
        <title>Reliable Identification of Environmental Pseudomonas Isolates Using the rpoD Gene.</title>
        <authorList>
            <consortium name="The Broad Institute Genome Sequencing Platform"/>
            <person name="Girard L."/>
            <person name="Lood C."/>
            <person name="Rokni-Zadeh H."/>
            <person name="van Noort V."/>
            <person name="Lavigne R."/>
            <person name="De Mot R."/>
        </authorList>
    </citation>
    <scope>NUCLEOTIDE SEQUENCE [LARGE SCALE GENOMIC DNA]</scope>
    <source>
        <strain evidence="6">SWRI145</strain>
    </source>
</reference>
<dbReference type="AlphaFoldDB" id="A0A8H9YQK0"/>
<keyword evidence="4" id="KW-1133">Transmembrane helix</keyword>
<feature type="transmembrane region" description="Helical" evidence="4">
    <location>
        <begin position="12"/>
        <end position="30"/>
    </location>
</feature>
<dbReference type="InterPro" id="IPR000326">
    <property type="entry name" value="PAP2/HPO"/>
</dbReference>
<sequence length="257" mass="29458">MLSIARRTAAGAAILLIMPVAVWVSGWSWTPGNHESWLKALYWITETVTQPWGIITHGVLCAWFLWCLRFRLRPAIMLFVILGVAIVAGQGIKSWVKDRVQEPRPFVVWLEESHHVPVETFYNLKRKERGHLVKEQLAEERDIPKFLRHHWQKETGFAFPSGHTMFAASWALLAVGLLWPRRRTVTIAILLVWATAVMGSRLLLGMHWPRDLVVATLISWLLVTLATWIAQRLCGPLMPPLEENKEIAERQQDDPQG</sequence>
<name>A0A8H9YQK0_9PSED</name>
<dbReference type="CDD" id="cd01610">
    <property type="entry name" value="PAP2_like"/>
    <property type="match status" value="1"/>
</dbReference>
<keyword evidence="4" id="KW-0472">Membrane</keyword>
<comment type="catalytic activity">
    <reaction evidence="3">
        <text>di-trans,octa-cis-undecaprenyl diphosphate + H2O = di-trans,octa-cis-undecaprenyl phosphate + phosphate + H(+)</text>
        <dbReference type="Rhea" id="RHEA:28094"/>
        <dbReference type="ChEBI" id="CHEBI:15377"/>
        <dbReference type="ChEBI" id="CHEBI:15378"/>
        <dbReference type="ChEBI" id="CHEBI:43474"/>
        <dbReference type="ChEBI" id="CHEBI:58405"/>
        <dbReference type="ChEBI" id="CHEBI:60392"/>
        <dbReference type="EC" id="3.6.1.27"/>
    </reaction>
</comment>
<dbReference type="EMBL" id="JABWQF010000008">
    <property type="protein sequence ID" value="MBC3292882.1"/>
    <property type="molecule type" value="Genomic_DNA"/>
</dbReference>
<feature type="transmembrane region" description="Helical" evidence="4">
    <location>
        <begin position="50"/>
        <end position="68"/>
    </location>
</feature>
<gene>
    <name evidence="6" type="primary">pgpB</name>
    <name evidence="6" type="ORF">HU722_15290</name>
</gene>
<comment type="caution">
    <text evidence="6">The sequence shown here is derived from an EMBL/GenBank/DDBJ whole genome shotgun (WGS) entry which is preliminary data.</text>
</comment>
<dbReference type="PANTHER" id="PTHR14969:SF54">
    <property type="entry name" value="PHOSPHATIDYLGLYCEROPHOSPHATASE B"/>
    <property type="match status" value="1"/>
</dbReference>
<proteinExistence type="predicted"/>
<dbReference type="GO" id="GO:0005886">
    <property type="term" value="C:plasma membrane"/>
    <property type="evidence" value="ECO:0007669"/>
    <property type="project" value="TreeGrafter"/>
</dbReference>
<dbReference type="EC" id="3.6.1.27" evidence="1"/>
<accession>A0A8H9YQK0</accession>
<dbReference type="Pfam" id="PF01569">
    <property type="entry name" value="PAP2"/>
    <property type="match status" value="1"/>
</dbReference>
<evidence type="ECO:0000259" key="5">
    <source>
        <dbReference type="SMART" id="SM00014"/>
    </source>
</evidence>
<evidence type="ECO:0000256" key="1">
    <source>
        <dbReference type="ARBA" id="ARBA00012374"/>
    </source>
</evidence>
<dbReference type="SUPFAM" id="SSF48317">
    <property type="entry name" value="Acid phosphatase/Vanadium-dependent haloperoxidase"/>
    <property type="match status" value="1"/>
</dbReference>
<evidence type="ECO:0000313" key="6">
    <source>
        <dbReference type="EMBL" id="MBC3292882.1"/>
    </source>
</evidence>
<feature type="transmembrane region" description="Helical" evidence="4">
    <location>
        <begin position="212"/>
        <end position="230"/>
    </location>
</feature>
<dbReference type="Gene3D" id="1.20.144.10">
    <property type="entry name" value="Phosphatidic acid phosphatase type 2/haloperoxidase"/>
    <property type="match status" value="1"/>
</dbReference>
<protein>
    <recommendedName>
        <fullName evidence="1">undecaprenyl-diphosphate phosphatase</fullName>
        <ecNumber evidence="1">3.6.1.27</ecNumber>
    </recommendedName>
    <alternativeName>
        <fullName evidence="2">Undecaprenyl pyrophosphate phosphatase</fullName>
    </alternativeName>
</protein>
<evidence type="ECO:0000256" key="3">
    <source>
        <dbReference type="ARBA" id="ARBA00047594"/>
    </source>
</evidence>
<dbReference type="NCBIfam" id="NF007975">
    <property type="entry name" value="PRK10699.1"/>
    <property type="match status" value="1"/>
</dbReference>
<keyword evidence="6" id="KW-0378">Hydrolase</keyword>
<feature type="transmembrane region" description="Helical" evidence="4">
    <location>
        <begin position="157"/>
        <end position="178"/>
    </location>
</feature>
<evidence type="ECO:0000256" key="4">
    <source>
        <dbReference type="SAM" id="Phobius"/>
    </source>
</evidence>
<feature type="transmembrane region" description="Helical" evidence="4">
    <location>
        <begin position="185"/>
        <end position="206"/>
    </location>
</feature>
<dbReference type="GO" id="GO:0050380">
    <property type="term" value="F:undecaprenyl-diphosphatase activity"/>
    <property type="evidence" value="ECO:0007669"/>
    <property type="project" value="UniProtKB-EC"/>
</dbReference>
<organism evidence="6">
    <name type="scientific">Pseudomonas tritici</name>
    <dbReference type="NCBI Taxonomy" id="2745518"/>
    <lineage>
        <taxon>Bacteria</taxon>
        <taxon>Pseudomonadati</taxon>
        <taxon>Pseudomonadota</taxon>
        <taxon>Gammaproteobacteria</taxon>
        <taxon>Pseudomonadales</taxon>
        <taxon>Pseudomonadaceae</taxon>
        <taxon>Pseudomonas</taxon>
    </lineage>
</organism>
<dbReference type="PANTHER" id="PTHR14969">
    <property type="entry name" value="SPHINGOSINE-1-PHOSPHATE PHOSPHOHYDROLASE"/>
    <property type="match status" value="1"/>
</dbReference>
<dbReference type="InterPro" id="IPR036938">
    <property type="entry name" value="PAP2/HPO_sf"/>
</dbReference>
<keyword evidence="4" id="KW-0812">Transmembrane</keyword>
<feature type="domain" description="Phosphatidic acid phosphatase type 2/haloperoxidase" evidence="5">
    <location>
        <begin position="77"/>
        <end position="227"/>
    </location>
</feature>
<evidence type="ECO:0000256" key="2">
    <source>
        <dbReference type="ARBA" id="ARBA00032707"/>
    </source>
</evidence>
<dbReference type="SMART" id="SM00014">
    <property type="entry name" value="acidPPc"/>
    <property type="match status" value="1"/>
</dbReference>
<feature type="transmembrane region" description="Helical" evidence="4">
    <location>
        <begin position="75"/>
        <end position="96"/>
    </location>
</feature>